<dbReference type="EMBL" id="HF679134">
    <property type="protein sequence ID" value="CCU56355.1"/>
    <property type="molecule type" value="Genomic_DNA"/>
</dbReference>
<evidence type="ECO:0000256" key="1">
    <source>
        <dbReference type="PROSITE-ProRule" id="PRU00175"/>
    </source>
</evidence>
<dbReference type="RefSeq" id="YP_008003674.1">
    <property type="nucleotide sequence ID" value="NC_021246.1"/>
</dbReference>
<dbReference type="InterPro" id="IPR013083">
    <property type="entry name" value="Znf_RING/FYVE/PHD"/>
</dbReference>
<keyword evidence="1" id="KW-0479">Metal-binding</keyword>
<dbReference type="SUPFAM" id="SSF57850">
    <property type="entry name" value="RING/U-box"/>
    <property type="match status" value="1"/>
</dbReference>
<keyword evidence="4" id="KW-1185">Reference proteome</keyword>
<evidence type="ECO:0000259" key="2">
    <source>
        <dbReference type="PROSITE" id="PS50089"/>
    </source>
</evidence>
<accession>A0A916KQF8</accession>
<dbReference type="Proteomes" id="UP000792671">
    <property type="component" value="Genome"/>
</dbReference>
<proteinExistence type="predicted"/>
<feature type="domain" description="RING-type" evidence="2">
    <location>
        <begin position="29"/>
        <end position="64"/>
    </location>
</feature>
<sequence>MSKYLVLYCKPTFKKNNYYKKLYMPNIICSICLENKNNVKIYPCYHDNICLECLSSINNCIYCDEIIHEMESIV</sequence>
<dbReference type="KEGG" id="vg:15613779"/>
<name>A0A916KQF8_9POXV</name>
<dbReference type="SMART" id="SM00184">
    <property type="entry name" value="RING"/>
    <property type="match status" value="1"/>
</dbReference>
<gene>
    <name evidence="3" type="ORF">MYSEV_157</name>
</gene>
<dbReference type="GO" id="GO:0008270">
    <property type="term" value="F:zinc ion binding"/>
    <property type="evidence" value="ECO:0007669"/>
    <property type="project" value="UniProtKB-KW"/>
</dbReference>
<organism evidence="3 4">
    <name type="scientific">Mythimna separata entomopoxvirus 'L'</name>
    <dbReference type="NCBI Taxonomy" id="1293572"/>
    <lineage>
        <taxon>Viruses</taxon>
        <taxon>Varidnaviria</taxon>
        <taxon>Bamfordvirae</taxon>
        <taxon>Nucleocytoviricota</taxon>
        <taxon>Pokkesviricetes</taxon>
        <taxon>Chitovirales</taxon>
        <taxon>Poxviridae</taxon>
        <taxon>Entomopoxvirinae</taxon>
        <taxon>Betaentomopoxvirus</taxon>
        <taxon>Betaentomopoxvirus mseparata</taxon>
        <taxon>Mythimna separata entomopoxvirus</taxon>
    </lineage>
</organism>
<protein>
    <recommendedName>
        <fullName evidence="2">RING-type domain-containing protein</fullName>
    </recommendedName>
</protein>
<dbReference type="PROSITE" id="PS50089">
    <property type="entry name" value="ZF_RING_2"/>
    <property type="match status" value="1"/>
</dbReference>
<keyword evidence="1" id="KW-0863">Zinc-finger</keyword>
<dbReference type="GeneID" id="15613779"/>
<dbReference type="InterPro" id="IPR001841">
    <property type="entry name" value="Znf_RING"/>
</dbReference>
<evidence type="ECO:0000313" key="4">
    <source>
        <dbReference type="Proteomes" id="UP000792671"/>
    </source>
</evidence>
<evidence type="ECO:0000313" key="3">
    <source>
        <dbReference type="EMBL" id="CCU56355.1"/>
    </source>
</evidence>
<dbReference type="Pfam" id="PF13920">
    <property type="entry name" value="zf-C3HC4_3"/>
    <property type="match status" value="1"/>
</dbReference>
<reference evidence="3 4" key="1">
    <citation type="journal article" date="2013" name="J. Virol.">
        <title>New Insights into the Evolution of Entomopoxvirinae from the Complete Genome Sequences of Four Entomopoxviruses Infecting Adoxophyes honmai, Choristoneura biennis, Choristoneura rosaceana, and Mythimna separata.</title>
        <authorList>
            <person name="Theze J."/>
            <person name="Takatsuka J."/>
            <person name="Li Z."/>
            <person name="Gallais J."/>
            <person name="Doucet D."/>
            <person name="Arif B."/>
            <person name="Nakai M."/>
            <person name="Herniou E.A."/>
        </authorList>
    </citation>
    <scope>NUCLEOTIDE SEQUENCE [LARGE SCALE GENOMIC DNA]</scope>
</reference>
<keyword evidence="1" id="KW-0862">Zinc</keyword>
<dbReference type="Gene3D" id="3.30.40.10">
    <property type="entry name" value="Zinc/RING finger domain, C3HC4 (zinc finger)"/>
    <property type="match status" value="1"/>
</dbReference>